<evidence type="ECO:0000313" key="2">
    <source>
        <dbReference type="EMBL" id="MPC81757.1"/>
    </source>
</evidence>
<protein>
    <submittedName>
        <fullName evidence="2">Uncharacterized protein</fullName>
    </submittedName>
</protein>
<name>A0A5B7IJN5_PORTR</name>
<organism evidence="2 3">
    <name type="scientific">Portunus trituberculatus</name>
    <name type="common">Swimming crab</name>
    <name type="synonym">Neptunus trituberculatus</name>
    <dbReference type="NCBI Taxonomy" id="210409"/>
    <lineage>
        <taxon>Eukaryota</taxon>
        <taxon>Metazoa</taxon>
        <taxon>Ecdysozoa</taxon>
        <taxon>Arthropoda</taxon>
        <taxon>Crustacea</taxon>
        <taxon>Multicrustacea</taxon>
        <taxon>Malacostraca</taxon>
        <taxon>Eumalacostraca</taxon>
        <taxon>Eucarida</taxon>
        <taxon>Decapoda</taxon>
        <taxon>Pleocyemata</taxon>
        <taxon>Brachyura</taxon>
        <taxon>Eubrachyura</taxon>
        <taxon>Portunoidea</taxon>
        <taxon>Portunidae</taxon>
        <taxon>Portuninae</taxon>
        <taxon>Portunus</taxon>
    </lineage>
</organism>
<dbReference type="Proteomes" id="UP000324222">
    <property type="component" value="Unassembled WGS sequence"/>
</dbReference>
<comment type="caution">
    <text evidence="2">The sequence shown here is derived from an EMBL/GenBank/DDBJ whole genome shotgun (WGS) entry which is preliminary data.</text>
</comment>
<accession>A0A5B7IJN5</accession>
<sequence length="112" mass="12703">MNGGQGEQGGKARMRGEGKGGDGDSGKRWRKDNVDGYMNDINIQLFLGVFTRNGKERWLDGGGEADVEEKEEEEEEEKKRSVCEGSLREREELENKKRERGERGRNKNDLGI</sequence>
<feature type="compositionally biased region" description="Basic and acidic residues" evidence="1">
    <location>
        <begin position="14"/>
        <end position="33"/>
    </location>
</feature>
<reference evidence="2 3" key="1">
    <citation type="submission" date="2019-05" db="EMBL/GenBank/DDBJ databases">
        <title>Another draft genome of Portunus trituberculatus and its Hox gene families provides insights of decapod evolution.</title>
        <authorList>
            <person name="Jeong J.-H."/>
            <person name="Song I."/>
            <person name="Kim S."/>
            <person name="Choi T."/>
            <person name="Kim D."/>
            <person name="Ryu S."/>
            <person name="Kim W."/>
        </authorList>
    </citation>
    <scope>NUCLEOTIDE SEQUENCE [LARGE SCALE GENOMIC DNA]</scope>
    <source>
        <tissue evidence="2">Muscle</tissue>
    </source>
</reference>
<gene>
    <name evidence="2" type="ORF">E2C01_076390</name>
</gene>
<evidence type="ECO:0000256" key="1">
    <source>
        <dbReference type="SAM" id="MobiDB-lite"/>
    </source>
</evidence>
<feature type="region of interest" description="Disordered" evidence="1">
    <location>
        <begin position="1"/>
        <end position="33"/>
    </location>
</feature>
<dbReference type="AlphaFoldDB" id="A0A5B7IJN5"/>
<proteinExistence type="predicted"/>
<dbReference type="EMBL" id="VSRR010057918">
    <property type="protein sequence ID" value="MPC81757.1"/>
    <property type="molecule type" value="Genomic_DNA"/>
</dbReference>
<feature type="compositionally biased region" description="Acidic residues" evidence="1">
    <location>
        <begin position="63"/>
        <end position="76"/>
    </location>
</feature>
<feature type="region of interest" description="Disordered" evidence="1">
    <location>
        <begin position="57"/>
        <end position="112"/>
    </location>
</feature>
<keyword evidence="3" id="KW-1185">Reference proteome</keyword>
<feature type="compositionally biased region" description="Basic and acidic residues" evidence="1">
    <location>
        <begin position="77"/>
        <end position="112"/>
    </location>
</feature>
<evidence type="ECO:0000313" key="3">
    <source>
        <dbReference type="Proteomes" id="UP000324222"/>
    </source>
</evidence>